<evidence type="ECO:0000313" key="1">
    <source>
        <dbReference type="EMBL" id="CAG8736031.1"/>
    </source>
</evidence>
<dbReference type="EMBL" id="CAJVPQ010013488">
    <property type="protein sequence ID" value="CAG8736031.1"/>
    <property type="molecule type" value="Genomic_DNA"/>
</dbReference>
<dbReference type="AlphaFoldDB" id="A0A9N9IIB3"/>
<proteinExistence type="predicted"/>
<comment type="caution">
    <text evidence="1">The sequence shown here is derived from an EMBL/GenBank/DDBJ whole genome shotgun (WGS) entry which is preliminary data.</text>
</comment>
<name>A0A9N9IIB3_9GLOM</name>
<feature type="non-terminal residue" evidence="1">
    <location>
        <position position="1"/>
    </location>
</feature>
<sequence>NPDRSRLDGDGLIRVSVEIWDSEGVFEDLVDLLLFVVRLTPIVAAAKHA</sequence>
<gene>
    <name evidence="1" type="ORF">FCALED_LOCUS15308</name>
</gene>
<keyword evidence="2" id="KW-1185">Reference proteome</keyword>
<evidence type="ECO:0000313" key="2">
    <source>
        <dbReference type="Proteomes" id="UP000789570"/>
    </source>
</evidence>
<protein>
    <submittedName>
        <fullName evidence="1">1293_t:CDS:1</fullName>
    </submittedName>
</protein>
<reference evidence="1" key="1">
    <citation type="submission" date="2021-06" db="EMBL/GenBank/DDBJ databases">
        <authorList>
            <person name="Kallberg Y."/>
            <person name="Tangrot J."/>
            <person name="Rosling A."/>
        </authorList>
    </citation>
    <scope>NUCLEOTIDE SEQUENCE</scope>
    <source>
        <strain evidence="1">UK204</strain>
    </source>
</reference>
<accession>A0A9N9IIB3</accession>
<dbReference type="Proteomes" id="UP000789570">
    <property type="component" value="Unassembled WGS sequence"/>
</dbReference>
<feature type="non-terminal residue" evidence="1">
    <location>
        <position position="49"/>
    </location>
</feature>
<organism evidence="1 2">
    <name type="scientific">Funneliformis caledonium</name>
    <dbReference type="NCBI Taxonomy" id="1117310"/>
    <lineage>
        <taxon>Eukaryota</taxon>
        <taxon>Fungi</taxon>
        <taxon>Fungi incertae sedis</taxon>
        <taxon>Mucoromycota</taxon>
        <taxon>Glomeromycotina</taxon>
        <taxon>Glomeromycetes</taxon>
        <taxon>Glomerales</taxon>
        <taxon>Glomeraceae</taxon>
        <taxon>Funneliformis</taxon>
    </lineage>
</organism>